<dbReference type="GO" id="GO:0008270">
    <property type="term" value="F:zinc ion binding"/>
    <property type="evidence" value="ECO:0007669"/>
    <property type="project" value="UniProtKB-KW"/>
</dbReference>
<evidence type="ECO:0000256" key="6">
    <source>
        <dbReference type="PROSITE-ProRule" id="PRU00042"/>
    </source>
</evidence>
<dbReference type="AlphaFoldDB" id="A0A2L2YSJ0"/>
<evidence type="ECO:0000313" key="8">
    <source>
        <dbReference type="EMBL" id="LAA11132.1"/>
    </source>
</evidence>
<feature type="domain" description="C2H2-type" evidence="7">
    <location>
        <begin position="41"/>
        <end position="63"/>
    </location>
</feature>
<keyword evidence="1" id="KW-0479">Metal-binding</keyword>
<organism evidence="8">
    <name type="scientific">Parasteatoda tepidariorum</name>
    <name type="common">Common house spider</name>
    <name type="synonym">Achaearanea tepidariorum</name>
    <dbReference type="NCBI Taxonomy" id="114398"/>
    <lineage>
        <taxon>Eukaryota</taxon>
        <taxon>Metazoa</taxon>
        <taxon>Ecdysozoa</taxon>
        <taxon>Arthropoda</taxon>
        <taxon>Chelicerata</taxon>
        <taxon>Arachnida</taxon>
        <taxon>Araneae</taxon>
        <taxon>Araneomorphae</taxon>
        <taxon>Entelegynae</taxon>
        <taxon>Araneoidea</taxon>
        <taxon>Theridiidae</taxon>
        <taxon>Parasteatoda</taxon>
    </lineage>
</organism>
<dbReference type="InterPro" id="IPR050826">
    <property type="entry name" value="Krueppel_C2H2_ZnFinger"/>
</dbReference>
<evidence type="ECO:0000256" key="4">
    <source>
        <dbReference type="ARBA" id="ARBA00022833"/>
    </source>
</evidence>
<dbReference type="SMART" id="SM00355">
    <property type="entry name" value="ZnF_C2H2"/>
    <property type="match status" value="3"/>
</dbReference>
<keyword evidence="5" id="KW-0539">Nucleus</keyword>
<dbReference type="InterPro" id="IPR036236">
    <property type="entry name" value="Znf_C2H2_sf"/>
</dbReference>
<keyword evidence="3 6" id="KW-0863">Zinc-finger</keyword>
<dbReference type="InterPro" id="IPR013087">
    <property type="entry name" value="Znf_C2H2_type"/>
</dbReference>
<evidence type="ECO:0000256" key="3">
    <source>
        <dbReference type="ARBA" id="ARBA00022771"/>
    </source>
</evidence>
<dbReference type="Gene3D" id="3.30.160.60">
    <property type="entry name" value="Classic Zinc Finger"/>
    <property type="match status" value="2"/>
</dbReference>
<sequence length="106" mass="12290">MERHCYSCDGRNTVCFCCGKSFISFSSLQTHIFVHMGERPLHCEKCFKTFCSKTSLMTHVNEHFRKPCYACRKCGSSFYNVTHFFAHSLSCTVHKNRLFTINTATK</sequence>
<keyword evidence="4" id="KW-0862">Zinc</keyword>
<evidence type="ECO:0000256" key="2">
    <source>
        <dbReference type="ARBA" id="ARBA00022737"/>
    </source>
</evidence>
<dbReference type="EMBL" id="IAAA01056254">
    <property type="protein sequence ID" value="LAA11132.1"/>
    <property type="molecule type" value="mRNA"/>
</dbReference>
<protein>
    <submittedName>
        <fullName evidence="8">Sal-like protein 1</fullName>
    </submittedName>
</protein>
<feature type="domain" description="C2H2-type" evidence="7">
    <location>
        <begin position="6"/>
        <end position="40"/>
    </location>
</feature>
<evidence type="ECO:0000256" key="1">
    <source>
        <dbReference type="ARBA" id="ARBA00022723"/>
    </source>
</evidence>
<evidence type="ECO:0000259" key="7">
    <source>
        <dbReference type="PROSITE" id="PS50157"/>
    </source>
</evidence>
<dbReference type="PROSITE" id="PS50157">
    <property type="entry name" value="ZINC_FINGER_C2H2_2"/>
    <property type="match status" value="3"/>
</dbReference>
<reference evidence="8" key="1">
    <citation type="journal article" date="2016" name="Mol. Ecol. Resour.">
        <title>Evaluation of the impact of RNA preservation methods of spiders for de novo transcriptome assembly.</title>
        <authorList>
            <person name="Kono N."/>
            <person name="Nakamura H."/>
            <person name="Ito Y."/>
            <person name="Tomita M."/>
            <person name="Arakawa K."/>
        </authorList>
    </citation>
    <scope>NUCLEOTIDE SEQUENCE</scope>
    <source>
        <tissue evidence="8">Whole body</tissue>
    </source>
</reference>
<proteinExistence type="evidence at transcript level"/>
<evidence type="ECO:0000256" key="5">
    <source>
        <dbReference type="ARBA" id="ARBA00023242"/>
    </source>
</evidence>
<keyword evidence="2" id="KW-0677">Repeat</keyword>
<dbReference type="PANTHER" id="PTHR24377">
    <property type="entry name" value="IP01015P-RELATED"/>
    <property type="match status" value="1"/>
</dbReference>
<feature type="domain" description="C2H2-type" evidence="7">
    <location>
        <begin position="69"/>
        <end position="94"/>
    </location>
</feature>
<dbReference type="SUPFAM" id="SSF57667">
    <property type="entry name" value="beta-beta-alpha zinc fingers"/>
    <property type="match status" value="1"/>
</dbReference>
<name>A0A2L2YSJ0_PARTP</name>
<dbReference type="PROSITE" id="PS00028">
    <property type="entry name" value="ZINC_FINGER_C2H2_1"/>
    <property type="match status" value="2"/>
</dbReference>
<accession>A0A2L2YSJ0</accession>